<gene>
    <name evidence="9" type="ORF">LBUCD034_2269</name>
</gene>
<dbReference type="SUPFAM" id="SSF54897">
    <property type="entry name" value="Protease propeptides/inhibitors"/>
    <property type="match status" value="1"/>
</dbReference>
<dbReference type="SMART" id="SM00944">
    <property type="entry name" value="Pro-kuma_activ"/>
    <property type="match status" value="1"/>
</dbReference>
<keyword evidence="4 9" id="KW-0378">Hydrolase</keyword>
<keyword evidence="10" id="KW-1185">Reference proteome</keyword>
<dbReference type="KEGG" id="lbn:LBUCD034_2269"/>
<dbReference type="InterPro" id="IPR030400">
    <property type="entry name" value="Sedolisin_dom"/>
</dbReference>
<comment type="cofactor">
    <cofactor evidence="1">
        <name>Ca(2+)</name>
        <dbReference type="ChEBI" id="CHEBI:29108"/>
    </cofactor>
</comment>
<dbReference type="OrthoDB" id="9002785at2"/>
<dbReference type="CDD" id="cd04056">
    <property type="entry name" value="Peptidases_S53"/>
    <property type="match status" value="1"/>
</dbReference>
<dbReference type="GO" id="GO:0006508">
    <property type="term" value="P:proteolysis"/>
    <property type="evidence" value="ECO:0007669"/>
    <property type="project" value="UniProtKB-KW"/>
</dbReference>
<evidence type="ECO:0000313" key="10">
    <source>
        <dbReference type="Proteomes" id="UP000007332"/>
    </source>
</evidence>
<evidence type="ECO:0000256" key="6">
    <source>
        <dbReference type="ARBA" id="ARBA00022837"/>
    </source>
</evidence>
<dbReference type="HOGENOM" id="CLU_012501_1_0_9"/>
<reference evidence="9 10" key="1">
    <citation type="journal article" date="2012" name="J. Biotechnol.">
        <title>Insights into the completely annotated genome of Lactobacillus buchneri CD034, a strain isolated from stable grass silage.</title>
        <authorList>
            <person name="Heinl S."/>
            <person name="Wibberg D."/>
            <person name="Eikmeyer F."/>
            <person name="Szczepanowski R."/>
            <person name="Blom J."/>
            <person name="Linke B."/>
            <person name="Goesmann A."/>
            <person name="Grabherr R."/>
            <person name="Schwab H."/>
            <person name="Puhler A."/>
            <person name="Schluter A."/>
        </authorList>
    </citation>
    <scope>NUCLEOTIDE SEQUENCE [LARGE SCALE GENOMIC DNA]</scope>
    <source>
        <strain evidence="9 10">CD034</strain>
    </source>
</reference>
<dbReference type="eggNOG" id="COG4934">
    <property type="taxonomic scope" value="Bacteria"/>
</dbReference>
<sequence length="637" mass="68721">MKSWVQFAVLCMSVSAVGIGGRSAHAKGTQVISKVYGAVTSAPLLKPSPVKSSSSTTIDIVLKPTNTQELYKQAMAVNTPGDSQFRNYLTPSGIRNAYGQSKSVTNSWKAYLSKHHLSTFVYDNGIILSVSGKAKYIDKLFKVDMNHATYHSNPLQFGKSAPRFPAQLQKSVYTVLGMGDHNRKFVIPDADVQMIDKTKRVPNNMYDLQSFAKDYNAKPLYQQGLTGKGQTVGIIAFGNVVKSNVFHFWKSQGASTNKNRLSVESVPTSVFKNGFVSKDESETTMDAEYAGAVAPQANVKVYLENSPLATFTNTINAYSTVFNENKVGSVSNSWGIGPNSISQMLVKRRVLTPKYLQVLNLVLAQGALQGISNFTASGDTGALINTLRGVSGNQGLLDRATTDSDPISSSPWITSCGGTIPASTHTIKTPLNLGKVTIPKERAWGSDWAWNSLKSQDGNTTTVLKSIHGFGGSGGGFSHLEATPSYQQGVPGVNTFNAREYISNLAQPVFDTPLMHGTDTGRNYPDVSANAGGLNGYLMYQKEKGESPWTGGAGTSIVAPQYAGMTALINSEQGRPRMGFWNAEIYRLAQQSDSPFHPLNDTTDNSNLFYTGQPGTVYNQASGLGTTDFAKLAEVYK</sequence>
<evidence type="ECO:0000256" key="3">
    <source>
        <dbReference type="ARBA" id="ARBA00022723"/>
    </source>
</evidence>
<dbReference type="InterPro" id="IPR050819">
    <property type="entry name" value="Tripeptidyl-peptidase_I"/>
</dbReference>
<accession>J9W6N1</accession>
<keyword evidence="3" id="KW-0479">Metal-binding</keyword>
<dbReference type="GO" id="GO:0008240">
    <property type="term" value="F:tripeptidyl-peptidase activity"/>
    <property type="evidence" value="ECO:0007669"/>
    <property type="project" value="TreeGrafter"/>
</dbReference>
<keyword evidence="7" id="KW-0865">Zymogen</keyword>
<dbReference type="GO" id="GO:0046872">
    <property type="term" value="F:metal ion binding"/>
    <property type="evidence" value="ECO:0007669"/>
    <property type="project" value="UniProtKB-KW"/>
</dbReference>
<dbReference type="Gene3D" id="3.40.50.200">
    <property type="entry name" value="Peptidase S8/S53 domain"/>
    <property type="match status" value="1"/>
</dbReference>
<evidence type="ECO:0000256" key="4">
    <source>
        <dbReference type="ARBA" id="ARBA00022801"/>
    </source>
</evidence>
<evidence type="ECO:0000256" key="7">
    <source>
        <dbReference type="ARBA" id="ARBA00023145"/>
    </source>
</evidence>
<name>J9W6N1_LENBU</name>
<evidence type="ECO:0000259" key="8">
    <source>
        <dbReference type="PROSITE" id="PS51695"/>
    </source>
</evidence>
<dbReference type="EC" id="3.4.14.9" evidence="9"/>
<evidence type="ECO:0000256" key="2">
    <source>
        <dbReference type="ARBA" id="ARBA00022670"/>
    </source>
</evidence>
<evidence type="ECO:0000256" key="1">
    <source>
        <dbReference type="ARBA" id="ARBA00001913"/>
    </source>
</evidence>
<dbReference type="AlphaFoldDB" id="J9W6N1"/>
<evidence type="ECO:0000313" key="9">
    <source>
        <dbReference type="EMBL" id="AFS01242.1"/>
    </source>
</evidence>
<dbReference type="CDD" id="cd11377">
    <property type="entry name" value="Pro-peptidase_S53"/>
    <property type="match status" value="1"/>
</dbReference>
<proteinExistence type="predicted"/>
<organism evidence="9 10">
    <name type="scientific">Lentilactobacillus buchneri subsp. silagei CD034</name>
    <dbReference type="NCBI Taxonomy" id="1071400"/>
    <lineage>
        <taxon>Bacteria</taxon>
        <taxon>Bacillati</taxon>
        <taxon>Bacillota</taxon>
        <taxon>Bacilli</taxon>
        <taxon>Lactobacillales</taxon>
        <taxon>Lactobacillaceae</taxon>
        <taxon>Lentilactobacillus</taxon>
        <taxon>Lentilactobacillus buchneri subsp. silagei</taxon>
    </lineage>
</organism>
<keyword evidence="6" id="KW-0106">Calcium</keyword>
<dbReference type="STRING" id="1071400.LBUCD034_2269"/>
<keyword evidence="2" id="KW-0645">Protease</keyword>
<dbReference type="PANTHER" id="PTHR14218">
    <property type="entry name" value="PROTEASE S8 TRIPEPTIDYL PEPTIDASE I CLN2"/>
    <property type="match status" value="1"/>
</dbReference>
<dbReference type="Proteomes" id="UP000007332">
    <property type="component" value="Chromosome"/>
</dbReference>
<keyword evidence="5" id="KW-0720">Serine protease</keyword>
<dbReference type="InterPro" id="IPR036852">
    <property type="entry name" value="Peptidase_S8/S53_dom_sf"/>
</dbReference>
<dbReference type="PROSITE" id="PS51695">
    <property type="entry name" value="SEDOLISIN"/>
    <property type="match status" value="1"/>
</dbReference>
<feature type="domain" description="Peptidase S53" evidence="8">
    <location>
        <begin position="211"/>
        <end position="637"/>
    </location>
</feature>
<dbReference type="PANTHER" id="PTHR14218:SF15">
    <property type="entry name" value="TRIPEPTIDYL-PEPTIDASE 1"/>
    <property type="match status" value="1"/>
</dbReference>
<dbReference type="PATRIC" id="fig|1071400.3.peg.2180"/>
<evidence type="ECO:0000256" key="5">
    <source>
        <dbReference type="ARBA" id="ARBA00022825"/>
    </source>
</evidence>
<dbReference type="EMBL" id="CP003043">
    <property type="protein sequence ID" value="AFS01242.1"/>
    <property type="molecule type" value="Genomic_DNA"/>
</dbReference>
<dbReference type="GO" id="GO:0004252">
    <property type="term" value="F:serine-type endopeptidase activity"/>
    <property type="evidence" value="ECO:0007669"/>
    <property type="project" value="InterPro"/>
</dbReference>
<protein>
    <submittedName>
        <fullName evidence="9">Peptidase S53 propeptide</fullName>
        <ecNumber evidence="9">3.4.14.9</ecNumber>
    </submittedName>
</protein>
<dbReference type="SUPFAM" id="SSF52743">
    <property type="entry name" value="Subtilisin-like"/>
    <property type="match status" value="1"/>
</dbReference>
<dbReference type="Pfam" id="PF09286">
    <property type="entry name" value="Pro-kuma_activ"/>
    <property type="match status" value="1"/>
</dbReference>
<dbReference type="InterPro" id="IPR015366">
    <property type="entry name" value="S53_propep"/>
</dbReference>